<dbReference type="KEGG" id="caua:113070615"/>
<protein>
    <submittedName>
        <fullName evidence="3">Dachshund homolog 1-like</fullName>
    </submittedName>
</protein>
<dbReference type="PANTHER" id="PTHR12577">
    <property type="entry name" value="DACHSHUND"/>
    <property type="match status" value="1"/>
</dbReference>
<dbReference type="RefSeq" id="XP_026099804.1">
    <property type="nucleotide sequence ID" value="XM_026244019.1"/>
</dbReference>
<proteinExistence type="predicted"/>
<organism evidence="2 3">
    <name type="scientific">Carassius auratus</name>
    <name type="common">Goldfish</name>
    <dbReference type="NCBI Taxonomy" id="7957"/>
    <lineage>
        <taxon>Eukaryota</taxon>
        <taxon>Metazoa</taxon>
        <taxon>Chordata</taxon>
        <taxon>Craniata</taxon>
        <taxon>Vertebrata</taxon>
        <taxon>Euteleostomi</taxon>
        <taxon>Actinopterygii</taxon>
        <taxon>Neopterygii</taxon>
        <taxon>Teleostei</taxon>
        <taxon>Ostariophysi</taxon>
        <taxon>Cypriniformes</taxon>
        <taxon>Cyprinidae</taxon>
        <taxon>Cyprininae</taxon>
        <taxon>Carassius</taxon>
    </lineage>
</organism>
<dbReference type="PANTHER" id="PTHR12577:SF14">
    <property type="entry name" value="DACHSHUND HOMOLOG 1"/>
    <property type="match status" value="1"/>
</dbReference>
<evidence type="ECO:0000256" key="1">
    <source>
        <dbReference type="SAM" id="MobiDB-lite"/>
    </source>
</evidence>
<dbReference type="GO" id="GO:0005634">
    <property type="term" value="C:nucleus"/>
    <property type="evidence" value="ECO:0007669"/>
    <property type="project" value="TreeGrafter"/>
</dbReference>
<dbReference type="OrthoDB" id="6436112at2759"/>
<dbReference type="GO" id="GO:0000978">
    <property type="term" value="F:RNA polymerase II cis-regulatory region sequence-specific DNA binding"/>
    <property type="evidence" value="ECO:0007669"/>
    <property type="project" value="TreeGrafter"/>
</dbReference>
<keyword evidence="2" id="KW-1185">Reference proteome</keyword>
<accession>A0A6P6MU03</accession>
<dbReference type="GO" id="GO:0000981">
    <property type="term" value="F:DNA-binding transcription factor activity, RNA polymerase II-specific"/>
    <property type="evidence" value="ECO:0007669"/>
    <property type="project" value="TreeGrafter"/>
</dbReference>
<feature type="compositionally biased region" description="Polar residues" evidence="1">
    <location>
        <begin position="54"/>
        <end position="71"/>
    </location>
</feature>
<dbReference type="AlphaFoldDB" id="A0A6P6MU03"/>
<evidence type="ECO:0000313" key="3">
    <source>
        <dbReference type="RefSeq" id="XP_026099804.1"/>
    </source>
</evidence>
<dbReference type="GeneID" id="113070615"/>
<dbReference type="GO" id="GO:0005667">
    <property type="term" value="C:transcription regulator complex"/>
    <property type="evidence" value="ECO:0007669"/>
    <property type="project" value="TreeGrafter"/>
</dbReference>
<dbReference type="InterPro" id="IPR052417">
    <property type="entry name" value="Dachshund_domain"/>
</dbReference>
<dbReference type="Proteomes" id="UP000515129">
    <property type="component" value="Unplaced"/>
</dbReference>
<evidence type="ECO:0000313" key="2">
    <source>
        <dbReference type="Proteomes" id="UP000515129"/>
    </source>
</evidence>
<feature type="region of interest" description="Disordered" evidence="1">
    <location>
        <begin position="54"/>
        <end position="86"/>
    </location>
</feature>
<name>A0A6P6MU03_CARAU</name>
<sequence length="100" mass="10114">MPHSVPGLMSPGIIPPTGLTAAAAAAAAATNAAIAEAMKVKKIKLEVMSSYHGSNTQHGVDSENGDLSSSVGLELPFIDDAPPPDPCQPASCIVTMAMSR</sequence>
<reference evidence="3" key="1">
    <citation type="submission" date="2025-08" db="UniProtKB">
        <authorList>
            <consortium name="RefSeq"/>
        </authorList>
    </citation>
    <scope>IDENTIFICATION</scope>
    <source>
        <strain evidence="3">Wakin</strain>
        <tissue evidence="3">Muscle</tissue>
    </source>
</reference>
<gene>
    <name evidence="3" type="primary">LOC113070615</name>
</gene>